<protein>
    <submittedName>
        <fullName evidence="2">DUF1446 domain-containing protein</fullName>
    </submittedName>
</protein>
<dbReference type="OrthoDB" id="10265871at2759"/>
<dbReference type="PANTHER" id="PTHR47585">
    <property type="match status" value="1"/>
</dbReference>
<proteinExistence type="predicted"/>
<dbReference type="AlphaFoldDB" id="T5AIE7"/>
<dbReference type="PANTHER" id="PTHR47585:SF1">
    <property type="entry name" value="DUF1446 DOMAIN-CONTAINING PROTEIN"/>
    <property type="match status" value="1"/>
</dbReference>
<name>T5AIE7_OPHSC</name>
<evidence type="ECO:0000313" key="3">
    <source>
        <dbReference type="Proteomes" id="UP000019374"/>
    </source>
</evidence>
<feature type="domain" description="AtuA-like ferredoxin-fold" evidence="1">
    <location>
        <begin position="6"/>
        <end position="65"/>
    </location>
</feature>
<organism evidence="2 3">
    <name type="scientific">Ophiocordyceps sinensis (strain Co18 / CGMCC 3.14243)</name>
    <name type="common">Yarsagumba caterpillar fungus</name>
    <name type="synonym">Hirsutella sinensis</name>
    <dbReference type="NCBI Taxonomy" id="911162"/>
    <lineage>
        <taxon>Eukaryota</taxon>
        <taxon>Fungi</taxon>
        <taxon>Dikarya</taxon>
        <taxon>Ascomycota</taxon>
        <taxon>Pezizomycotina</taxon>
        <taxon>Sordariomycetes</taxon>
        <taxon>Hypocreomycetidae</taxon>
        <taxon>Hypocreales</taxon>
        <taxon>Ophiocordycipitaceae</taxon>
        <taxon>Ophiocordyceps</taxon>
    </lineage>
</organism>
<dbReference type="eggNOG" id="ENOG502QS8D">
    <property type="taxonomic scope" value="Eukaryota"/>
</dbReference>
<evidence type="ECO:0000313" key="2">
    <source>
        <dbReference type="EMBL" id="EQL02166.1"/>
    </source>
</evidence>
<sequence length="79" mass="9179">MTRDKLKELMREDWRDGYFVERVEMPNIFAVHFVVYGALGRGVTSSSRLDCLGKGFAEFIRAVWVPVPTRFLQEKLAKL</sequence>
<dbReference type="Pfam" id="PF23544">
    <property type="entry name" value="AtuA_ferredoxin"/>
    <property type="match status" value="1"/>
</dbReference>
<gene>
    <name evidence="2" type="ORF">OCS_02134</name>
</gene>
<dbReference type="EMBL" id="KE652343">
    <property type="protein sequence ID" value="EQL02166.1"/>
    <property type="molecule type" value="Genomic_DNA"/>
</dbReference>
<reference evidence="2 3" key="1">
    <citation type="journal article" date="2013" name="Chin. Sci. Bull.">
        <title>Genome survey uncovers the secrets of sex and lifestyle in caterpillar fungus.</title>
        <authorList>
            <person name="Hu X."/>
            <person name="Zhang Y."/>
            <person name="Xiao G."/>
            <person name="Zheng P."/>
            <person name="Xia Y."/>
            <person name="Zhang X."/>
            <person name="St Leger R.J."/>
            <person name="Liu X."/>
            <person name="Wang C."/>
        </authorList>
    </citation>
    <scope>NUCLEOTIDE SEQUENCE [LARGE SCALE GENOMIC DNA]</scope>
    <source>
        <strain evidence="3">Co18 / CGMCC 3.14243</strain>
        <tissue evidence="2">Fruit-body</tissue>
    </source>
</reference>
<dbReference type="HOGENOM" id="CLU_2638120_0_0_1"/>
<dbReference type="Proteomes" id="UP000019374">
    <property type="component" value="Unassembled WGS sequence"/>
</dbReference>
<accession>T5AIE7</accession>
<dbReference type="InterPro" id="IPR056362">
    <property type="entry name" value="AtuA-like_ferredoxin_dom"/>
</dbReference>
<evidence type="ECO:0000259" key="1">
    <source>
        <dbReference type="Pfam" id="PF23544"/>
    </source>
</evidence>